<gene>
    <name evidence="1" type="ORF">PMG71_20475</name>
</gene>
<reference evidence="1 2" key="1">
    <citation type="submission" date="2023-01" db="EMBL/GenBank/DDBJ databases">
        <title>Novel diversity within Roseofilum (Cyanobacteria; Desertifilaceae) from marine benthic mats with descriptions of four novel species.</title>
        <authorList>
            <person name="Wang Y."/>
            <person name="Berthold D.E."/>
            <person name="Hu J."/>
            <person name="Lefler F.W."/>
            <person name="Laughinghouse H.D. IV."/>
        </authorList>
    </citation>
    <scope>NUCLEOTIDE SEQUENCE [LARGE SCALE GENOMIC DNA]</scope>
    <source>
        <strain evidence="1 2">BLCC-M154</strain>
    </source>
</reference>
<keyword evidence="2" id="KW-1185">Reference proteome</keyword>
<proteinExistence type="predicted"/>
<comment type="caution">
    <text evidence="1">The sequence shown here is derived from an EMBL/GenBank/DDBJ whole genome shotgun (WGS) entry which is preliminary data.</text>
</comment>
<sequence>MQRTIAQLQQEIQSGESVIQEGIRYIQVACVRVAYLPAELQICEAYQILDKGETRKRNLSGVSEKLKPGERAIQAAMRGIQEELDLALESDRFLSLGTELSQRISKGYNLPTVYTLHKFSLELTQEEFDRLYPIYISQEADKTSVFKWMPITPLKITPASLTQSQSSTLSDRS</sequence>
<protein>
    <recommendedName>
        <fullName evidence="3">NUDIX hydrolase</fullName>
    </recommendedName>
</protein>
<organism evidence="1 2">
    <name type="scientific">Roseofilum acuticapitatum BLCC-M154</name>
    <dbReference type="NCBI Taxonomy" id="3022444"/>
    <lineage>
        <taxon>Bacteria</taxon>
        <taxon>Bacillati</taxon>
        <taxon>Cyanobacteriota</taxon>
        <taxon>Cyanophyceae</taxon>
        <taxon>Desertifilales</taxon>
        <taxon>Desertifilaceae</taxon>
        <taxon>Roseofilum</taxon>
        <taxon>Roseofilum acuticapitatum</taxon>
    </lineage>
</organism>
<dbReference type="RefSeq" id="WP_283755563.1">
    <property type="nucleotide sequence ID" value="NZ_JAQOSP010000129.1"/>
</dbReference>
<evidence type="ECO:0000313" key="1">
    <source>
        <dbReference type="EMBL" id="MDJ1171809.1"/>
    </source>
</evidence>
<accession>A0ABT7AY23</accession>
<evidence type="ECO:0000313" key="2">
    <source>
        <dbReference type="Proteomes" id="UP001235303"/>
    </source>
</evidence>
<dbReference type="SUPFAM" id="SSF55811">
    <property type="entry name" value="Nudix"/>
    <property type="match status" value="1"/>
</dbReference>
<name>A0ABT7AY23_9CYAN</name>
<dbReference type="Gene3D" id="3.90.79.10">
    <property type="entry name" value="Nucleoside Triphosphate Pyrophosphohydrolase"/>
    <property type="match status" value="1"/>
</dbReference>
<dbReference type="InterPro" id="IPR015797">
    <property type="entry name" value="NUDIX_hydrolase-like_dom_sf"/>
</dbReference>
<dbReference type="Proteomes" id="UP001235303">
    <property type="component" value="Unassembled WGS sequence"/>
</dbReference>
<dbReference type="PANTHER" id="PTHR36395:SF1">
    <property type="entry name" value="RING-H2 ZINC FINGER PROTEIN"/>
    <property type="match status" value="1"/>
</dbReference>
<dbReference type="PANTHER" id="PTHR36395">
    <property type="entry name" value="RING-H2 ZINC FINGER PROTEIN"/>
    <property type="match status" value="1"/>
</dbReference>
<dbReference type="EMBL" id="JAQOSP010000129">
    <property type="protein sequence ID" value="MDJ1171809.1"/>
    <property type="molecule type" value="Genomic_DNA"/>
</dbReference>
<evidence type="ECO:0008006" key="3">
    <source>
        <dbReference type="Google" id="ProtNLM"/>
    </source>
</evidence>